<dbReference type="PANTHER" id="PTHR33202:SF7">
    <property type="entry name" value="FERRIC UPTAKE REGULATION PROTEIN"/>
    <property type="match status" value="1"/>
</dbReference>
<dbReference type="RefSeq" id="WP_052107176.1">
    <property type="nucleotide sequence ID" value="NZ_CP014334.2"/>
</dbReference>
<evidence type="ECO:0000313" key="9">
    <source>
        <dbReference type="EMBL" id="AMW32855.1"/>
    </source>
</evidence>
<evidence type="ECO:0000256" key="7">
    <source>
        <dbReference type="PIRSR" id="PIRSR602481-1"/>
    </source>
</evidence>
<evidence type="ECO:0000256" key="6">
    <source>
        <dbReference type="ARBA" id="ARBA00023163"/>
    </source>
</evidence>
<keyword evidence="10" id="KW-1185">Reference proteome</keyword>
<keyword evidence="2" id="KW-0678">Repressor</keyword>
<dbReference type="EMBL" id="CP014334">
    <property type="protein sequence ID" value="AMW32855.1"/>
    <property type="molecule type" value="Genomic_DNA"/>
</dbReference>
<comment type="similarity">
    <text evidence="1">Belongs to the Fur family.</text>
</comment>
<evidence type="ECO:0000256" key="3">
    <source>
        <dbReference type="ARBA" id="ARBA00022833"/>
    </source>
</evidence>
<comment type="cofactor">
    <cofactor evidence="8">
        <name>Mn(2+)</name>
        <dbReference type="ChEBI" id="CHEBI:29035"/>
    </cofactor>
    <cofactor evidence="8">
        <name>Fe(2+)</name>
        <dbReference type="ChEBI" id="CHEBI:29033"/>
    </cofactor>
    <text evidence="8">Binds 1 Mn(2+) or Fe(2+) ion per subunit.</text>
</comment>
<evidence type="ECO:0000256" key="5">
    <source>
        <dbReference type="ARBA" id="ARBA00023125"/>
    </source>
</evidence>
<feature type="binding site" evidence="7">
    <location>
        <position position="77"/>
    </location>
    <ligand>
        <name>Zn(2+)</name>
        <dbReference type="ChEBI" id="CHEBI:29105"/>
    </ligand>
</feature>
<feature type="binding site" evidence="8">
    <location>
        <position position="68"/>
    </location>
    <ligand>
        <name>Fe cation</name>
        <dbReference type="ChEBI" id="CHEBI:24875"/>
    </ligand>
</feature>
<feature type="binding site" evidence="7">
    <location>
        <position position="74"/>
    </location>
    <ligand>
        <name>Zn(2+)</name>
        <dbReference type="ChEBI" id="CHEBI:29105"/>
    </ligand>
</feature>
<sequence length="131" mass="15787">MRMTKNRELVYKEILNSAVPLTAYEVSNRLKEMSLTTIYRALEYLYQNGYLKRFSLDECTYYYSSESHRHFFRCVQCGKLYPIETCFMEEYEKYVSTHFNFKVYEHFVLFTGLCEKCYQDSLIDKTENANA</sequence>
<dbReference type="Gene3D" id="1.10.10.10">
    <property type="entry name" value="Winged helix-like DNA-binding domain superfamily/Winged helix DNA-binding domain"/>
    <property type="match status" value="1"/>
</dbReference>
<dbReference type="GO" id="GO:0000976">
    <property type="term" value="F:transcription cis-regulatory region binding"/>
    <property type="evidence" value="ECO:0007669"/>
    <property type="project" value="TreeGrafter"/>
</dbReference>
<keyword evidence="6" id="KW-0804">Transcription</keyword>
<dbReference type="Proteomes" id="UP000093740">
    <property type="component" value="Chromosome"/>
</dbReference>
<dbReference type="InterPro" id="IPR043135">
    <property type="entry name" value="Fur_C"/>
</dbReference>
<dbReference type="Pfam" id="PF01475">
    <property type="entry name" value="FUR"/>
    <property type="match status" value="1"/>
</dbReference>
<feature type="binding site" evidence="7">
    <location>
        <position position="117"/>
    </location>
    <ligand>
        <name>Zn(2+)</name>
        <dbReference type="ChEBI" id="CHEBI:29105"/>
    </ligand>
</feature>
<dbReference type="GO" id="GO:1900376">
    <property type="term" value="P:regulation of secondary metabolite biosynthetic process"/>
    <property type="evidence" value="ECO:0007669"/>
    <property type="project" value="TreeGrafter"/>
</dbReference>
<evidence type="ECO:0000256" key="4">
    <source>
        <dbReference type="ARBA" id="ARBA00023015"/>
    </source>
</evidence>
<dbReference type="GO" id="GO:0003700">
    <property type="term" value="F:DNA-binding transcription factor activity"/>
    <property type="evidence" value="ECO:0007669"/>
    <property type="project" value="InterPro"/>
</dbReference>
<feature type="binding site" evidence="8">
    <location>
        <position position="89"/>
    </location>
    <ligand>
        <name>Fe cation</name>
        <dbReference type="ChEBI" id="CHEBI:24875"/>
    </ligand>
</feature>
<dbReference type="AlphaFoldDB" id="A0AAI8CLT4"/>
<dbReference type="GO" id="GO:0008270">
    <property type="term" value="F:zinc ion binding"/>
    <property type="evidence" value="ECO:0007669"/>
    <property type="project" value="TreeGrafter"/>
</dbReference>
<evidence type="ECO:0000256" key="1">
    <source>
        <dbReference type="ARBA" id="ARBA00007957"/>
    </source>
</evidence>
<keyword evidence="4" id="KW-0805">Transcription regulation</keyword>
<reference evidence="9 10" key="1">
    <citation type="journal article" date="2015" name="Stand. Genomic Sci.">
        <title>Genome sequence of a native-feather degrading extremely thermophilic Eubacterium, Fervidobacterium islandicum AW-1.</title>
        <authorList>
            <person name="Lee Y.J."/>
            <person name="Jeong H."/>
            <person name="Park G.S."/>
            <person name="Kwak Y."/>
            <person name="Lee S.J."/>
            <person name="Lee S.J."/>
            <person name="Park M.K."/>
            <person name="Kim J.Y."/>
            <person name="Kang H.K."/>
            <person name="Shin J.H."/>
            <person name="Lee D.W."/>
        </authorList>
    </citation>
    <scope>NUCLEOTIDE SEQUENCE [LARGE SCALE GENOMIC DNA]</scope>
    <source>
        <strain evidence="9 10">AW-1</strain>
    </source>
</reference>
<dbReference type="InterPro" id="IPR002481">
    <property type="entry name" value="FUR"/>
</dbReference>
<proteinExistence type="inferred from homology"/>
<dbReference type="CDD" id="cd07153">
    <property type="entry name" value="Fur_like"/>
    <property type="match status" value="1"/>
</dbReference>
<organism evidence="9 10">
    <name type="scientific">Fervidobacterium islandicum</name>
    <dbReference type="NCBI Taxonomy" id="2423"/>
    <lineage>
        <taxon>Bacteria</taxon>
        <taxon>Thermotogati</taxon>
        <taxon>Thermotogota</taxon>
        <taxon>Thermotogae</taxon>
        <taxon>Thermotogales</taxon>
        <taxon>Fervidobacteriaceae</taxon>
        <taxon>Fervidobacterium</taxon>
    </lineage>
</organism>
<gene>
    <name evidence="9" type="ORF">NA23_05955</name>
</gene>
<name>A0AAI8CLT4_FERIS</name>
<comment type="cofactor">
    <cofactor evidence="7">
        <name>Zn(2+)</name>
        <dbReference type="ChEBI" id="CHEBI:29105"/>
    </cofactor>
    <text evidence="7">Binds 1 zinc ion per subunit.</text>
</comment>
<dbReference type="SUPFAM" id="SSF46785">
    <property type="entry name" value="Winged helix' DNA-binding domain"/>
    <property type="match status" value="1"/>
</dbReference>
<keyword evidence="8" id="KW-0408">Iron</keyword>
<keyword evidence="3 7" id="KW-0862">Zinc</keyword>
<dbReference type="InterPro" id="IPR036390">
    <property type="entry name" value="WH_DNA-bd_sf"/>
</dbReference>
<dbReference type="KEGG" id="fia:NA23_05955"/>
<feature type="binding site" evidence="8">
    <location>
        <position position="106"/>
    </location>
    <ligand>
        <name>Fe cation</name>
        <dbReference type="ChEBI" id="CHEBI:24875"/>
    </ligand>
</feature>
<accession>A0AAI8CLT4</accession>
<feature type="binding site" evidence="7">
    <location>
        <position position="114"/>
    </location>
    <ligand>
        <name>Zn(2+)</name>
        <dbReference type="ChEBI" id="CHEBI:29105"/>
    </ligand>
</feature>
<dbReference type="GO" id="GO:0045892">
    <property type="term" value="P:negative regulation of DNA-templated transcription"/>
    <property type="evidence" value="ECO:0007669"/>
    <property type="project" value="TreeGrafter"/>
</dbReference>
<evidence type="ECO:0000313" key="10">
    <source>
        <dbReference type="Proteomes" id="UP000093740"/>
    </source>
</evidence>
<dbReference type="Gene3D" id="3.30.1490.190">
    <property type="match status" value="1"/>
</dbReference>
<keyword evidence="5" id="KW-0238">DNA-binding</keyword>
<keyword evidence="7" id="KW-0479">Metal-binding</keyword>
<evidence type="ECO:0000256" key="2">
    <source>
        <dbReference type="ARBA" id="ARBA00022491"/>
    </source>
</evidence>
<protein>
    <submittedName>
        <fullName evidence="9">Transcriptional repressor</fullName>
    </submittedName>
</protein>
<dbReference type="InterPro" id="IPR036388">
    <property type="entry name" value="WH-like_DNA-bd_sf"/>
</dbReference>
<evidence type="ECO:0000256" key="8">
    <source>
        <dbReference type="PIRSR" id="PIRSR602481-2"/>
    </source>
</evidence>
<dbReference type="PANTHER" id="PTHR33202">
    <property type="entry name" value="ZINC UPTAKE REGULATION PROTEIN"/>
    <property type="match status" value="1"/>
</dbReference>